<keyword evidence="8" id="KW-0804">Transcription</keyword>
<evidence type="ECO:0000256" key="5">
    <source>
        <dbReference type="ARBA" id="ARBA00023015"/>
    </source>
</evidence>
<evidence type="ECO:0000313" key="11">
    <source>
        <dbReference type="EMBL" id="ERT69621.1"/>
    </source>
</evidence>
<keyword evidence="7" id="KW-0238">DNA-binding</keyword>
<dbReference type="eggNOG" id="COG1508">
    <property type="taxonomic scope" value="Bacteria"/>
</dbReference>
<keyword evidence="3" id="KW-0808">Transferase</keyword>
<dbReference type="PATRIC" id="fig|1319815.3.peg.441"/>
<dbReference type="GO" id="GO:0001216">
    <property type="term" value="F:DNA-binding transcription activator activity"/>
    <property type="evidence" value="ECO:0007669"/>
    <property type="project" value="InterPro"/>
</dbReference>
<accession>U7VDN2</accession>
<dbReference type="AlphaFoldDB" id="U7VDN2"/>
<comment type="caution">
    <text evidence="11">The sequence shown here is derived from an EMBL/GenBank/DDBJ whole genome shotgun (WGS) entry which is preliminary data.</text>
</comment>
<dbReference type="PANTHER" id="PTHR32248">
    <property type="entry name" value="RNA POLYMERASE SIGMA-54 FACTOR"/>
    <property type="match status" value="1"/>
</dbReference>
<dbReference type="PROSITE" id="PS50044">
    <property type="entry name" value="SIGMA54_3"/>
    <property type="match status" value="1"/>
</dbReference>
<dbReference type="PIRSF" id="PIRSF000774">
    <property type="entry name" value="RpoN"/>
    <property type="match status" value="1"/>
</dbReference>
<dbReference type="InterPro" id="IPR007046">
    <property type="entry name" value="RNA_pol_sigma_54_core-bd"/>
</dbReference>
<dbReference type="Pfam" id="PF04963">
    <property type="entry name" value="Sigma54_CBD"/>
    <property type="match status" value="1"/>
</dbReference>
<evidence type="ECO:0000256" key="2">
    <source>
        <dbReference type="ARBA" id="ARBA00022478"/>
    </source>
</evidence>
<evidence type="ECO:0000256" key="6">
    <source>
        <dbReference type="ARBA" id="ARBA00023082"/>
    </source>
</evidence>
<evidence type="ECO:0000256" key="8">
    <source>
        <dbReference type="ARBA" id="ARBA00023163"/>
    </source>
</evidence>
<dbReference type="Gene3D" id="1.10.10.60">
    <property type="entry name" value="Homeodomain-like"/>
    <property type="match status" value="1"/>
</dbReference>
<evidence type="ECO:0000313" key="12">
    <source>
        <dbReference type="Proteomes" id="UP000017081"/>
    </source>
</evidence>
<dbReference type="NCBIfam" id="TIGR02395">
    <property type="entry name" value="rpoN_sigma"/>
    <property type="match status" value="1"/>
</dbReference>
<dbReference type="GO" id="GO:0000428">
    <property type="term" value="C:DNA-directed RNA polymerase complex"/>
    <property type="evidence" value="ECO:0007669"/>
    <property type="project" value="UniProtKB-KW"/>
</dbReference>
<dbReference type="Pfam" id="PF00309">
    <property type="entry name" value="Sigma54_AID"/>
    <property type="match status" value="1"/>
</dbReference>
<dbReference type="GO" id="GO:0003677">
    <property type="term" value="F:DNA binding"/>
    <property type="evidence" value="ECO:0007669"/>
    <property type="project" value="UniProtKB-KW"/>
</dbReference>
<proteinExistence type="inferred from homology"/>
<organism evidence="11 12">
    <name type="scientific">Cetobacterium somerae ATCC BAA-474</name>
    <dbReference type="NCBI Taxonomy" id="1319815"/>
    <lineage>
        <taxon>Bacteria</taxon>
        <taxon>Fusobacteriati</taxon>
        <taxon>Fusobacteriota</taxon>
        <taxon>Fusobacteriia</taxon>
        <taxon>Fusobacteriales</taxon>
        <taxon>Fusobacteriaceae</taxon>
        <taxon>Cetobacterium</taxon>
    </lineage>
</organism>
<dbReference type="InterPro" id="IPR007634">
    <property type="entry name" value="RNA_pol_sigma_54_DNA-bd"/>
</dbReference>
<reference evidence="11 12" key="1">
    <citation type="submission" date="2013-08" db="EMBL/GenBank/DDBJ databases">
        <authorList>
            <person name="Weinstock G."/>
            <person name="Sodergren E."/>
            <person name="Wylie T."/>
            <person name="Fulton L."/>
            <person name="Fulton R."/>
            <person name="Fronick C."/>
            <person name="O'Laughlin M."/>
            <person name="Godfrey J."/>
            <person name="Miner T."/>
            <person name="Herter B."/>
            <person name="Appelbaum E."/>
            <person name="Cordes M."/>
            <person name="Lek S."/>
            <person name="Wollam A."/>
            <person name="Pepin K.H."/>
            <person name="Palsikar V.B."/>
            <person name="Mitreva M."/>
            <person name="Wilson R.K."/>
        </authorList>
    </citation>
    <scope>NUCLEOTIDE SEQUENCE [LARGE SCALE GENOMIC DNA]</scope>
    <source>
        <strain evidence="11 12">ATCC BAA-474</strain>
    </source>
</reference>
<name>U7VDN2_9FUSO</name>
<keyword evidence="5" id="KW-0805">Transcription regulation</keyword>
<feature type="domain" description="RNA polymerase sigma factor 54 core-binding" evidence="10">
    <location>
        <begin position="66"/>
        <end position="252"/>
    </location>
</feature>
<keyword evidence="12" id="KW-1185">Reference proteome</keyword>
<dbReference type="PRINTS" id="PR00045">
    <property type="entry name" value="SIGMA54FCT"/>
</dbReference>
<dbReference type="PANTHER" id="PTHR32248:SF4">
    <property type="entry name" value="RNA POLYMERASE SIGMA-54 FACTOR"/>
    <property type="match status" value="1"/>
</dbReference>
<evidence type="ECO:0000259" key="10">
    <source>
        <dbReference type="Pfam" id="PF04963"/>
    </source>
</evidence>
<dbReference type="GO" id="GO:0016779">
    <property type="term" value="F:nucleotidyltransferase activity"/>
    <property type="evidence" value="ECO:0007669"/>
    <property type="project" value="UniProtKB-KW"/>
</dbReference>
<keyword evidence="2" id="KW-0240">DNA-directed RNA polymerase</keyword>
<dbReference type="HOGENOM" id="CLU_020569_1_0_0"/>
<evidence type="ECO:0000259" key="9">
    <source>
        <dbReference type="Pfam" id="PF04552"/>
    </source>
</evidence>
<evidence type="ECO:0000256" key="7">
    <source>
        <dbReference type="ARBA" id="ARBA00023125"/>
    </source>
</evidence>
<dbReference type="InterPro" id="IPR000394">
    <property type="entry name" value="RNA_pol_sigma_54"/>
</dbReference>
<dbReference type="GO" id="GO:0016987">
    <property type="term" value="F:sigma factor activity"/>
    <property type="evidence" value="ECO:0007669"/>
    <property type="project" value="UniProtKB-KW"/>
</dbReference>
<dbReference type="RefSeq" id="WP_023050006.1">
    <property type="nucleotide sequence ID" value="NZ_CP173065.2"/>
</dbReference>
<keyword evidence="6" id="KW-0731">Sigma factor</keyword>
<protein>
    <submittedName>
        <fullName evidence="11">RNA polymerase sigma-54 factor</fullName>
    </submittedName>
</protein>
<dbReference type="STRING" id="1319815.HMPREF0202_00459"/>
<dbReference type="InterPro" id="IPR038709">
    <property type="entry name" value="RpoN_core-bd_sf"/>
</dbReference>
<dbReference type="GO" id="GO:0006352">
    <property type="term" value="P:DNA-templated transcription initiation"/>
    <property type="evidence" value="ECO:0007669"/>
    <property type="project" value="InterPro"/>
</dbReference>
<dbReference type="Pfam" id="PF04552">
    <property type="entry name" value="Sigma54_DBD"/>
    <property type="match status" value="1"/>
</dbReference>
<keyword evidence="4" id="KW-0548">Nucleotidyltransferase</keyword>
<comment type="similarity">
    <text evidence="1">Belongs to the sigma-54 factor family.</text>
</comment>
<feature type="domain" description="RNA polymerase sigma factor 54 DNA-binding" evidence="9">
    <location>
        <begin position="260"/>
        <end position="401"/>
    </location>
</feature>
<gene>
    <name evidence="11" type="ORF">HMPREF0202_00459</name>
</gene>
<evidence type="ECO:0000256" key="3">
    <source>
        <dbReference type="ARBA" id="ARBA00022679"/>
    </source>
</evidence>
<dbReference type="Gene3D" id="1.10.10.1330">
    <property type="entry name" value="RNA polymerase sigma-54 factor, core-binding domain"/>
    <property type="match status" value="1"/>
</dbReference>
<dbReference type="EMBL" id="AXZF01000016">
    <property type="protein sequence ID" value="ERT69621.1"/>
    <property type="molecule type" value="Genomic_DNA"/>
</dbReference>
<evidence type="ECO:0000256" key="4">
    <source>
        <dbReference type="ARBA" id="ARBA00022695"/>
    </source>
</evidence>
<dbReference type="Proteomes" id="UP000017081">
    <property type="component" value="Unassembled WGS sequence"/>
</dbReference>
<sequence>MDFKLGLDQSLKLNLSLEMKISIEILKMSLKELKEYLEKESVKNSNIEIIFPKSNFSKNEDYENFIENIGEEDESLISYLEEQIIYLEIKREVRDILEYLINNLDERGYLISNLEELRKNGGFKLNIFKDAIKILHTLEPIGVGATNLIECLKIQLENKGILTDTLSNILDKNLEDIANADLKKISLERDIPLAKVKEYINTIKNLNPNPARGFYVNKKTDYIIPDLFVETNNEELIVNLNESGIPKIRLKNENKKDQILALALERGLIKRQETLLEVGRYVLNYQKEYILFDKNLKTLKVKDIAYSLNLHESTISRALKDKFIKINGKIESLKKYIVLDDKAELIKREILKIIESEDKNNPLSDEKILIKLMEKNLLVQRRTVGKYREELGILSSRKRKK</sequence>
<evidence type="ECO:0000256" key="1">
    <source>
        <dbReference type="ARBA" id="ARBA00008798"/>
    </source>
</evidence>